<dbReference type="SUPFAM" id="SSF49303">
    <property type="entry name" value="beta-Galactosidase/glucuronidase domain"/>
    <property type="match status" value="1"/>
</dbReference>
<feature type="domain" description="Glycoside hydrolase family 2" evidence="7">
    <location>
        <begin position="717"/>
        <end position="820"/>
    </location>
</feature>
<feature type="domain" description="Glycoside hydrolase family 2 immunoglobulin-like beta-sandwich" evidence="4">
    <location>
        <begin position="210"/>
        <end position="319"/>
    </location>
</feature>
<gene>
    <name evidence="9" type="ORF">BJY01DRAFT_251329</name>
</gene>
<evidence type="ECO:0000259" key="4">
    <source>
        <dbReference type="Pfam" id="PF00703"/>
    </source>
</evidence>
<sequence>MYRSKTSFDDGWSFHLGDDIQRPRRIIAKCFTANQLSELTEEECAFAGVAPRNGRLSSQAVKLHEKTTAKDWKPVTTPHDWRITQVPKPDNRPYVDYPDAWQGFFPTTVGYYRKVFDFRALRDKEHVTLMFDGISGFSDVWLNGMWLGAHSTSYLPFVLEVTELLRSKSPNVLLVRSDIREAEGWWYEAGGIFRRVWIETCNELHVAKDGVYIASSVLNEARAEVRLEIELTNNGPGNAKGMVRVQISAVGWPDKDICATTTARYSIRGCAASTITLETQLQDPKLWNIGQGNLYEACISIQNTQGTVVDETTQRFGIRSIDVGQDGISINGNPSQKIFGVNLHQDFGVYGGALPKRIIERKLQLCMEMGANAIRCAHHPPAPELLDAADRLGILVLTEARLLCSSSLMLDRLQVLLKQSRSHPSVFAYSMGNEEVYAEGTKSARQMMQRMVNVCRALDPTRPTIYGGLLKGRDPIHAIPDIQGMHYRCVLNDIDIAVQVYPTKAHILDEEGLFAAARGVYQYDKFKPYSGAFSRIFEALFDTDDPLDPGPLKLDADAVPSEDIHTNLTKAFSHSSVAGAFVWTGMDYWGEPTPRRFPVISSSYGARDIMGLPKDYYWLLRSIFRTDPVVHGFPHWTWPEKEGANIPFRVYSNCDTIEILVNGKQATDPQILPVKSHMAEVDGGLVYEPGTVLVRGYRDGHAVAEHRQATASAPAGIRLIPDRRVLDSQMPRDLSIVRIAIIDAAGTLLPSNPAVVHLSVDGPGRLVGSHNGDPLYDAENFAATDRISMFNGQAATIVETIEMAGEITLAAKADGLPTAYMTIQVMENGCSDADADAGGILDEALMSGEYTLLE</sequence>
<dbReference type="SUPFAM" id="SSF51445">
    <property type="entry name" value="(Trans)glycosidases"/>
    <property type="match status" value="1"/>
</dbReference>
<evidence type="ECO:0000259" key="8">
    <source>
        <dbReference type="Pfam" id="PF22666"/>
    </source>
</evidence>
<feature type="domain" description="Beta-mannosidase-like galactose-binding" evidence="8">
    <location>
        <begin position="111"/>
        <end position="177"/>
    </location>
</feature>
<dbReference type="Gene3D" id="2.60.40.10">
    <property type="entry name" value="Immunoglobulins"/>
    <property type="match status" value="3"/>
</dbReference>
<evidence type="ECO:0000259" key="7">
    <source>
        <dbReference type="Pfam" id="PF18565"/>
    </source>
</evidence>
<dbReference type="PANTHER" id="PTHR42732:SF1">
    <property type="entry name" value="BETA-MANNOSIDASE"/>
    <property type="match status" value="1"/>
</dbReference>
<dbReference type="InterPro" id="IPR036156">
    <property type="entry name" value="Beta-gal/glucu_dom_sf"/>
</dbReference>
<dbReference type="Pfam" id="PF16355">
    <property type="entry name" value="DUF4982"/>
    <property type="match status" value="1"/>
</dbReference>
<dbReference type="InterPro" id="IPR006102">
    <property type="entry name" value="Ig-like_GH2"/>
</dbReference>
<organism evidence="9 10">
    <name type="scientific">Aspergillus pseudoustus</name>
    <dbReference type="NCBI Taxonomy" id="1810923"/>
    <lineage>
        <taxon>Eukaryota</taxon>
        <taxon>Fungi</taxon>
        <taxon>Dikarya</taxon>
        <taxon>Ascomycota</taxon>
        <taxon>Pezizomycotina</taxon>
        <taxon>Eurotiomycetes</taxon>
        <taxon>Eurotiomycetidae</taxon>
        <taxon>Eurotiales</taxon>
        <taxon>Aspergillaceae</taxon>
        <taxon>Aspergillus</taxon>
        <taxon>Aspergillus subgen. Nidulantes</taxon>
    </lineage>
</organism>
<dbReference type="InterPro" id="IPR008979">
    <property type="entry name" value="Galactose-bd-like_sf"/>
</dbReference>
<dbReference type="GO" id="GO:0016787">
    <property type="term" value="F:hydrolase activity"/>
    <property type="evidence" value="ECO:0007669"/>
    <property type="project" value="UniProtKB-KW"/>
</dbReference>
<dbReference type="Proteomes" id="UP001610446">
    <property type="component" value="Unassembled WGS sequence"/>
</dbReference>
<dbReference type="InterPro" id="IPR054593">
    <property type="entry name" value="Beta-mannosidase-like_N2"/>
</dbReference>
<evidence type="ECO:0000313" key="9">
    <source>
        <dbReference type="EMBL" id="KAL2837704.1"/>
    </source>
</evidence>
<reference evidence="9 10" key="1">
    <citation type="submission" date="2024-07" db="EMBL/GenBank/DDBJ databases">
        <title>Section-level genome sequencing and comparative genomics of Aspergillus sections Usti and Cavernicolus.</title>
        <authorList>
            <consortium name="Lawrence Berkeley National Laboratory"/>
            <person name="Nybo J.L."/>
            <person name="Vesth T.C."/>
            <person name="Theobald S."/>
            <person name="Frisvad J.C."/>
            <person name="Larsen T.O."/>
            <person name="Kjaerboelling I."/>
            <person name="Rothschild-Mancinelli K."/>
            <person name="Lyhne E.K."/>
            <person name="Kogle M.E."/>
            <person name="Barry K."/>
            <person name="Clum A."/>
            <person name="Na H."/>
            <person name="Ledsgaard L."/>
            <person name="Lin J."/>
            <person name="Lipzen A."/>
            <person name="Kuo A."/>
            <person name="Riley R."/>
            <person name="Mondo S."/>
            <person name="Labutti K."/>
            <person name="Haridas S."/>
            <person name="Pangalinan J."/>
            <person name="Salamov A.A."/>
            <person name="Simmons B.A."/>
            <person name="Magnuson J.K."/>
            <person name="Chen J."/>
            <person name="Drula E."/>
            <person name="Henrissat B."/>
            <person name="Wiebenga A."/>
            <person name="Lubbers R.J."/>
            <person name="Gomes A.C."/>
            <person name="Makela M.R."/>
            <person name="Stajich J."/>
            <person name="Grigoriev I.V."/>
            <person name="Mortensen U.H."/>
            <person name="De Vries R.P."/>
            <person name="Baker S.E."/>
            <person name="Andersen M.R."/>
        </authorList>
    </citation>
    <scope>NUCLEOTIDE SEQUENCE [LARGE SCALE GENOMIC DNA]</scope>
    <source>
        <strain evidence="9 10">CBS 123904</strain>
    </source>
</reference>
<keyword evidence="10" id="KW-1185">Reference proteome</keyword>
<dbReference type="EMBL" id="JBFXLU010000156">
    <property type="protein sequence ID" value="KAL2837704.1"/>
    <property type="molecule type" value="Genomic_DNA"/>
</dbReference>
<evidence type="ECO:0000256" key="2">
    <source>
        <dbReference type="ARBA" id="ARBA00022801"/>
    </source>
</evidence>
<proteinExistence type="inferred from homology"/>
<accession>A0ABR4JDP2</accession>
<feature type="domain" description="DUF4982" evidence="6">
    <location>
        <begin position="643"/>
        <end position="704"/>
    </location>
</feature>
<dbReference type="Pfam" id="PF18565">
    <property type="entry name" value="Glyco_hydro2_C5"/>
    <property type="match status" value="1"/>
</dbReference>
<feature type="domain" description="Glycoside hydrolase family 2 catalytic" evidence="5">
    <location>
        <begin position="408"/>
        <end position="469"/>
    </location>
</feature>
<evidence type="ECO:0000313" key="10">
    <source>
        <dbReference type="Proteomes" id="UP001610446"/>
    </source>
</evidence>
<dbReference type="InterPro" id="IPR040605">
    <property type="entry name" value="Glyco_hydro2_dom5"/>
</dbReference>
<protein>
    <submittedName>
        <fullName evidence="9">Glycoside hydrolase superfamily</fullName>
    </submittedName>
</protein>
<evidence type="ECO:0000259" key="6">
    <source>
        <dbReference type="Pfam" id="PF16355"/>
    </source>
</evidence>
<dbReference type="Pfam" id="PF02836">
    <property type="entry name" value="Glyco_hydro_2_C"/>
    <property type="match status" value="2"/>
</dbReference>
<keyword evidence="2 9" id="KW-0378">Hydrolase</keyword>
<dbReference type="InterPro" id="IPR032311">
    <property type="entry name" value="DUF4982"/>
</dbReference>
<dbReference type="Gene3D" id="2.60.120.260">
    <property type="entry name" value="Galactose-binding domain-like"/>
    <property type="match status" value="1"/>
</dbReference>
<evidence type="ECO:0000259" key="5">
    <source>
        <dbReference type="Pfam" id="PF02836"/>
    </source>
</evidence>
<evidence type="ECO:0000256" key="3">
    <source>
        <dbReference type="ARBA" id="ARBA00023295"/>
    </source>
</evidence>
<dbReference type="SUPFAM" id="SSF49785">
    <property type="entry name" value="Galactose-binding domain-like"/>
    <property type="match status" value="1"/>
</dbReference>
<name>A0ABR4JDP2_9EURO</name>
<dbReference type="InterPro" id="IPR013783">
    <property type="entry name" value="Ig-like_fold"/>
</dbReference>
<dbReference type="Pfam" id="PF00703">
    <property type="entry name" value="Glyco_hydro_2"/>
    <property type="match status" value="1"/>
</dbReference>
<evidence type="ECO:0000256" key="1">
    <source>
        <dbReference type="ARBA" id="ARBA00007401"/>
    </source>
</evidence>
<feature type="domain" description="Glycoside hydrolase family 2 catalytic" evidence="5">
    <location>
        <begin position="324"/>
        <end position="402"/>
    </location>
</feature>
<dbReference type="Gene3D" id="3.20.20.80">
    <property type="entry name" value="Glycosidases"/>
    <property type="match status" value="1"/>
</dbReference>
<comment type="similarity">
    <text evidence="1">Belongs to the glycosyl hydrolase 2 family.</text>
</comment>
<dbReference type="InterPro" id="IPR051913">
    <property type="entry name" value="GH2_Domain-Containing"/>
</dbReference>
<dbReference type="Pfam" id="PF22666">
    <property type="entry name" value="Glyco_hydro_2_N2"/>
    <property type="match status" value="1"/>
</dbReference>
<dbReference type="PANTHER" id="PTHR42732">
    <property type="entry name" value="BETA-GALACTOSIDASE"/>
    <property type="match status" value="1"/>
</dbReference>
<keyword evidence="3" id="KW-0326">Glycosidase</keyword>
<dbReference type="InterPro" id="IPR017853">
    <property type="entry name" value="GH"/>
</dbReference>
<comment type="caution">
    <text evidence="9">The sequence shown here is derived from an EMBL/GenBank/DDBJ whole genome shotgun (WGS) entry which is preliminary data.</text>
</comment>
<dbReference type="InterPro" id="IPR006103">
    <property type="entry name" value="Glyco_hydro_2_cat"/>
</dbReference>